<feature type="region of interest" description="Disordered" evidence="9">
    <location>
        <begin position="630"/>
        <end position="661"/>
    </location>
</feature>
<evidence type="ECO:0000256" key="9">
    <source>
        <dbReference type="SAM" id="MobiDB-lite"/>
    </source>
</evidence>
<keyword evidence="6" id="KW-0028">Amino-acid biosynthesis</keyword>
<evidence type="ECO:0000256" key="6">
    <source>
        <dbReference type="ARBA" id="ARBA00022888"/>
    </source>
</evidence>
<dbReference type="PANTHER" id="PTHR43284:SF1">
    <property type="entry name" value="ASPARAGINE SYNTHETASE"/>
    <property type="match status" value="1"/>
</dbReference>
<evidence type="ECO:0000313" key="11">
    <source>
        <dbReference type="EMBL" id="EYT50205.1"/>
    </source>
</evidence>
<keyword evidence="7" id="KW-0315">Glutamine amidotransferase</keyword>
<comment type="pathway">
    <text evidence="1">Amino-acid biosynthesis; L-asparagine biosynthesis; L-asparagine from L-aspartate (L-Gln route): step 1/1.</text>
</comment>
<evidence type="ECO:0000313" key="12">
    <source>
        <dbReference type="Proteomes" id="UP000019754"/>
    </source>
</evidence>
<organism evidence="11 12">
    <name type="scientific">Brachybacterium muris UCD-AY4</name>
    <dbReference type="NCBI Taxonomy" id="1249481"/>
    <lineage>
        <taxon>Bacteria</taxon>
        <taxon>Bacillati</taxon>
        <taxon>Actinomycetota</taxon>
        <taxon>Actinomycetes</taxon>
        <taxon>Micrococcales</taxon>
        <taxon>Dermabacteraceae</taxon>
        <taxon>Brachybacterium</taxon>
    </lineage>
</organism>
<sequence length="922" mass="101981">MCGISGSYGFGADTEDIARRMNACLAHRGPDGEGVFFSGRTGLAHRRLAIIDRAGGDQPMTTADGRYTIIYNGEVYNYLELRAELEAAGRTFATDSDTEVLLQAHAEWGTAAYDRFNGMFAFAIHDAETDTLTIARDHFGIKPLYYWTDEATGRVLFGSEIRALLAAEAFEAAPDDRAVYRYLKFRAHDDDDQTFFAGIKRLGAGQAMVVDARGVRIEPFTRLQDELREIASRPGRPYSEQVVDEYRERFLESVRMRLQSEVPVGTSLSGGLDSSAVAAVIAKHLREQPQDEGYAAVGARQNTFSAVFPNSRNDEERYVDALLSDYQGQITAHKILPSATEFLQDLEDFVRTQEEPIISSGPYAQYAVMREASEHVTVLLDGQGADEMMAGYNPYFYVYLRQLRRQKRFKDLASEMVGSRDILRKLARTKFSGRTSVPIEALLNSGFVAAHAEEKVSSVQDDLKERLLEDTFRSSLPSLLRYEDKNTMRFSIEGRVPFVDKELLKFLFSLDESAIIHDGWNKRILRESMFGILPDMISKRRNKIGFTTPESEWFRNNAAALREIFASDTFASRPYFESRSVLAMFDDYMANPDKYGTLMFWRLLNVELWMRAFFDQDAAPSAAIEGAAASAPGVATAEPDDAEGDDAEAPKSDYDPNPEKQLDLVSTVDGHAWRRFPLQTGLVGRGDDLEALVRGHVERFAAGLPADALPAGSPWYFVISEKIVAISQGRSWFTWEITPRRSAKVLSRFVSRTPAGIGLGDPTTMELAIREVGLPRVVAASAVGAAGKVIGKRGLFYQVVGNNVRAIDGPTVYSAFPSNVSAKLPPKDPDAVSARLSAAIRAADIPAELRESFAGTVVMDANDIGRNVLGSDVQVAGDRLEATFADNPLGQGRQRTPLAILVDLGEPGTGRPGDRARRWTRL</sequence>
<dbReference type="NCBIfam" id="TIGR01536">
    <property type="entry name" value="asn_synth_AEB"/>
    <property type="match status" value="1"/>
</dbReference>
<dbReference type="InterPro" id="IPR017932">
    <property type="entry name" value="GATase_2_dom"/>
</dbReference>
<evidence type="ECO:0000256" key="3">
    <source>
        <dbReference type="ARBA" id="ARBA00012737"/>
    </source>
</evidence>
<feature type="compositionally biased region" description="Acidic residues" evidence="9">
    <location>
        <begin position="638"/>
        <end position="647"/>
    </location>
</feature>
<feature type="domain" description="Glutamine amidotransferase type-2" evidence="10">
    <location>
        <begin position="2"/>
        <end position="213"/>
    </location>
</feature>
<dbReference type="GO" id="GO:0005524">
    <property type="term" value="F:ATP binding"/>
    <property type="evidence" value="ECO:0007669"/>
    <property type="project" value="UniProtKB-KW"/>
</dbReference>
<dbReference type="InterPro" id="IPR001962">
    <property type="entry name" value="Asn_synthase"/>
</dbReference>
<evidence type="ECO:0000256" key="7">
    <source>
        <dbReference type="ARBA" id="ARBA00022962"/>
    </source>
</evidence>
<dbReference type="Pfam" id="PF00733">
    <property type="entry name" value="Asn_synthase"/>
    <property type="match status" value="1"/>
</dbReference>
<dbReference type="CDD" id="cd01991">
    <property type="entry name" value="Asn_synthase_B_C"/>
    <property type="match status" value="1"/>
</dbReference>
<dbReference type="SUPFAM" id="SSF56235">
    <property type="entry name" value="N-terminal nucleophile aminohydrolases (Ntn hydrolases)"/>
    <property type="match status" value="1"/>
</dbReference>
<dbReference type="SUPFAM" id="SSF144010">
    <property type="entry name" value="CofE-like"/>
    <property type="match status" value="1"/>
</dbReference>
<proteinExistence type="inferred from homology"/>
<dbReference type="InterPro" id="IPR014729">
    <property type="entry name" value="Rossmann-like_a/b/a_fold"/>
</dbReference>
<feature type="compositionally biased region" description="Basic and acidic residues" evidence="9">
    <location>
        <begin position="648"/>
        <end position="661"/>
    </location>
</feature>
<evidence type="ECO:0000259" key="10">
    <source>
        <dbReference type="PROSITE" id="PS51278"/>
    </source>
</evidence>
<dbReference type="InterPro" id="IPR033738">
    <property type="entry name" value="AsnB_N"/>
</dbReference>
<comment type="catalytic activity">
    <reaction evidence="8">
        <text>L-aspartate + L-glutamine + ATP + H2O = L-asparagine + L-glutamate + AMP + diphosphate + H(+)</text>
        <dbReference type="Rhea" id="RHEA:12228"/>
        <dbReference type="ChEBI" id="CHEBI:15377"/>
        <dbReference type="ChEBI" id="CHEBI:15378"/>
        <dbReference type="ChEBI" id="CHEBI:29985"/>
        <dbReference type="ChEBI" id="CHEBI:29991"/>
        <dbReference type="ChEBI" id="CHEBI:30616"/>
        <dbReference type="ChEBI" id="CHEBI:33019"/>
        <dbReference type="ChEBI" id="CHEBI:58048"/>
        <dbReference type="ChEBI" id="CHEBI:58359"/>
        <dbReference type="ChEBI" id="CHEBI:456215"/>
        <dbReference type="EC" id="6.3.5.4"/>
    </reaction>
</comment>
<dbReference type="Gene3D" id="3.40.50.620">
    <property type="entry name" value="HUPs"/>
    <property type="match status" value="1"/>
</dbReference>
<evidence type="ECO:0000256" key="2">
    <source>
        <dbReference type="ARBA" id="ARBA00005752"/>
    </source>
</evidence>
<dbReference type="STRING" id="1249481.D641_0105330"/>
<dbReference type="InterPro" id="IPR006426">
    <property type="entry name" value="Asn_synth_AEB"/>
</dbReference>
<evidence type="ECO:0000256" key="1">
    <source>
        <dbReference type="ARBA" id="ARBA00005187"/>
    </source>
</evidence>
<dbReference type="RefSeq" id="WP_017822770.1">
    <property type="nucleotide sequence ID" value="NZ_AORC01000005.1"/>
</dbReference>
<keyword evidence="4" id="KW-0547">Nucleotide-binding</keyword>
<keyword evidence="6" id="KW-0061">Asparagine biosynthesis</keyword>
<dbReference type="InterPro" id="IPR051786">
    <property type="entry name" value="ASN_synthetase/amidase"/>
</dbReference>
<dbReference type="GO" id="GO:0006529">
    <property type="term" value="P:asparagine biosynthetic process"/>
    <property type="evidence" value="ECO:0007669"/>
    <property type="project" value="UniProtKB-KW"/>
</dbReference>
<reference evidence="11 12" key="1">
    <citation type="journal article" date="2013" name="Genome Announc.">
        <title>Draft genome sequence of an Actinobacterium, Brachybacterium muris strain UCD-AY4.</title>
        <authorList>
            <person name="Lo J.R."/>
            <person name="Lang J.M."/>
            <person name="Darling A.E."/>
            <person name="Eisen J.A."/>
            <person name="Coil D.A."/>
        </authorList>
    </citation>
    <scope>NUCLEOTIDE SEQUENCE [LARGE SCALE GENOMIC DNA]</scope>
    <source>
        <strain evidence="11 12">UCD-AY4</strain>
    </source>
</reference>
<dbReference type="HOGENOM" id="CLU_014658_3_3_11"/>
<gene>
    <name evidence="11" type="ORF">D641_0105330</name>
</gene>
<dbReference type="OrthoDB" id="9763290at2"/>
<dbReference type="GO" id="GO:0005829">
    <property type="term" value="C:cytosol"/>
    <property type="evidence" value="ECO:0007669"/>
    <property type="project" value="TreeGrafter"/>
</dbReference>
<dbReference type="Gene3D" id="3.60.20.10">
    <property type="entry name" value="Glutamine Phosphoribosylpyrophosphate, subunit 1, domain 1"/>
    <property type="match status" value="1"/>
</dbReference>
<evidence type="ECO:0000256" key="4">
    <source>
        <dbReference type="ARBA" id="ARBA00022741"/>
    </source>
</evidence>
<dbReference type="EMBL" id="AORC01000005">
    <property type="protein sequence ID" value="EYT50205.1"/>
    <property type="molecule type" value="Genomic_DNA"/>
</dbReference>
<dbReference type="CDD" id="cd00712">
    <property type="entry name" value="AsnB"/>
    <property type="match status" value="1"/>
</dbReference>
<dbReference type="EC" id="6.3.5.4" evidence="3"/>
<dbReference type="PROSITE" id="PS51278">
    <property type="entry name" value="GATASE_TYPE_2"/>
    <property type="match status" value="1"/>
</dbReference>
<evidence type="ECO:0000256" key="5">
    <source>
        <dbReference type="ARBA" id="ARBA00022840"/>
    </source>
</evidence>
<dbReference type="GO" id="GO:0004066">
    <property type="term" value="F:asparagine synthase (glutamine-hydrolyzing) activity"/>
    <property type="evidence" value="ECO:0007669"/>
    <property type="project" value="UniProtKB-EC"/>
</dbReference>
<comment type="similarity">
    <text evidence="2">Belongs to the asparagine synthetase family.</text>
</comment>
<accession>A0A022KVW3</accession>
<keyword evidence="12" id="KW-1185">Reference proteome</keyword>
<dbReference type="InterPro" id="IPR029055">
    <property type="entry name" value="Ntn_hydrolases_N"/>
</dbReference>
<protein>
    <recommendedName>
        <fullName evidence="3">asparagine synthase (glutamine-hydrolyzing)</fullName>
        <ecNumber evidence="3">6.3.5.4</ecNumber>
    </recommendedName>
</protein>
<dbReference type="Pfam" id="PF13537">
    <property type="entry name" value="GATase_7"/>
    <property type="match status" value="1"/>
</dbReference>
<name>A0A022KVW3_9MICO</name>
<comment type="caution">
    <text evidence="11">The sequence shown here is derived from an EMBL/GenBank/DDBJ whole genome shotgun (WGS) entry which is preliminary data.</text>
</comment>
<dbReference type="Proteomes" id="UP000019754">
    <property type="component" value="Unassembled WGS sequence"/>
</dbReference>
<dbReference type="AlphaFoldDB" id="A0A022KVW3"/>
<dbReference type="SUPFAM" id="SSF52402">
    <property type="entry name" value="Adenine nucleotide alpha hydrolases-like"/>
    <property type="match status" value="1"/>
</dbReference>
<dbReference type="PANTHER" id="PTHR43284">
    <property type="entry name" value="ASPARAGINE SYNTHETASE (GLUTAMINE-HYDROLYZING)"/>
    <property type="match status" value="1"/>
</dbReference>
<evidence type="ECO:0000256" key="8">
    <source>
        <dbReference type="ARBA" id="ARBA00048741"/>
    </source>
</evidence>
<keyword evidence="5" id="KW-0067">ATP-binding</keyword>